<dbReference type="STRING" id="215250.A0A316YLI2"/>
<dbReference type="GO" id="GO:0004594">
    <property type="term" value="F:pantothenate kinase activity"/>
    <property type="evidence" value="ECO:0007669"/>
    <property type="project" value="TreeGrafter"/>
</dbReference>
<dbReference type="SUPFAM" id="SSF53067">
    <property type="entry name" value="Actin-like ATPase domain"/>
    <property type="match status" value="2"/>
</dbReference>
<dbReference type="Gene3D" id="3.30.420.510">
    <property type="match status" value="1"/>
</dbReference>
<feature type="compositionally biased region" description="Low complexity" evidence="5">
    <location>
        <begin position="294"/>
        <end position="312"/>
    </location>
</feature>
<evidence type="ECO:0000313" key="7">
    <source>
        <dbReference type="Proteomes" id="UP000245768"/>
    </source>
</evidence>
<dbReference type="GO" id="GO:0005524">
    <property type="term" value="F:ATP binding"/>
    <property type="evidence" value="ECO:0007669"/>
    <property type="project" value="UniProtKB-KW"/>
</dbReference>
<keyword evidence="4" id="KW-0175">Coiled coil</keyword>
<feature type="region of interest" description="Disordered" evidence="5">
    <location>
        <begin position="286"/>
        <end position="342"/>
    </location>
</feature>
<dbReference type="RefSeq" id="XP_025375783.1">
    <property type="nucleotide sequence ID" value="XM_025522464.1"/>
</dbReference>
<dbReference type="GeneID" id="37044380"/>
<dbReference type="PANTHER" id="PTHR12280:SF20">
    <property type="entry name" value="4'-PHOSPHOPANTETHEINE PHOSPHATASE"/>
    <property type="match status" value="1"/>
</dbReference>
<dbReference type="Gene3D" id="3.30.420.40">
    <property type="match status" value="1"/>
</dbReference>
<feature type="region of interest" description="Disordered" evidence="5">
    <location>
        <begin position="449"/>
        <end position="468"/>
    </location>
</feature>
<accession>A0A316YLI2</accession>
<sequence>MQEATSPVALPVNVDTTGAKIMDSQASRPQHNDSRDIYLPNHVETVSHIAVDIGGSLAKVVYFTRSANTASSSHDGTEMEAGIPLTPPGKSQGAKVAPIGDAGPSTPPSTFGAHSRESSAFGTRSPLPYPYAHQTADGAAAVPAGTLTPTSLFPNSSLSASALQSHFLKRRSLPTQLPGGRLNFIKFETANIGSCLSFLKELIESSARANKVSLEQMRKRVKVMATGGGAHLFFDLFEAELGVEVGKEDEMGCLITGLNFITLIPDEVFWYSDELVSSLAQALPTNLTDRRDPSSSSPSSSSSLLAPLPSVSGEKDSKAKAEPSDPPPLPRPSPDPPLYAPLFDSNPSPKLPCLLVNIGSGVSIIRVDDYGKFERVSGTSLGGGTLWGLLSLLTDADSFDEMLEMATLGDNSAVDMLVSDVYGATDALSSVGLKSNTIASSFGKVFRKDKGGEQEGEEGGPGRQRRQKKFRQEDICKSLLYAVSNNIGQIAYMNAEKFNLDRIYFSGCFIRGHRATIATLSYAIRFWSKGSKRAFFLRHEGYLGAVGAWIKHVSNDGAEGSNNHNTSSSSIASPSAPTSATKASFEEVVNQHHRTRSLSSRPENMPTPVAEVQEPRAGESGSGTPLTGINGTHPDPMHSMPPMLAEALGGAPLNDGPRSNGVVHSDELEDVTVGPEDEEEIDGKQEADAAALLESLSAEDRALLAPMLLGPGEDGASGAKMSVAELLAKMDAASGAADGLEDKLDRLLSKLDGMLLEEESTTAAGTRGR</sequence>
<organism evidence="6 7">
    <name type="scientific">Acaromyces ingoldii</name>
    <dbReference type="NCBI Taxonomy" id="215250"/>
    <lineage>
        <taxon>Eukaryota</taxon>
        <taxon>Fungi</taxon>
        <taxon>Dikarya</taxon>
        <taxon>Basidiomycota</taxon>
        <taxon>Ustilaginomycotina</taxon>
        <taxon>Exobasidiomycetes</taxon>
        <taxon>Exobasidiales</taxon>
        <taxon>Cryptobasidiaceae</taxon>
        <taxon>Acaromyces</taxon>
    </lineage>
</organism>
<keyword evidence="7" id="KW-1185">Reference proteome</keyword>
<dbReference type="GO" id="GO:0005634">
    <property type="term" value="C:nucleus"/>
    <property type="evidence" value="ECO:0007669"/>
    <property type="project" value="TreeGrafter"/>
</dbReference>
<dbReference type="Proteomes" id="UP000245768">
    <property type="component" value="Unassembled WGS sequence"/>
</dbReference>
<dbReference type="FunFam" id="3.30.420.40:FF:000115">
    <property type="entry name" value="Pantothenate kinase PanK"/>
    <property type="match status" value="1"/>
</dbReference>
<feature type="compositionally biased region" description="Low complexity" evidence="5">
    <location>
        <begin position="561"/>
        <end position="583"/>
    </location>
</feature>
<evidence type="ECO:0000313" key="6">
    <source>
        <dbReference type="EMBL" id="PWN88585.1"/>
    </source>
</evidence>
<dbReference type="InterPro" id="IPR004567">
    <property type="entry name" value="Type_II_PanK"/>
</dbReference>
<evidence type="ECO:0000256" key="4">
    <source>
        <dbReference type="SAM" id="Coils"/>
    </source>
</evidence>
<feature type="coiled-coil region" evidence="4">
    <location>
        <begin position="723"/>
        <end position="757"/>
    </location>
</feature>
<dbReference type="InterPro" id="IPR043129">
    <property type="entry name" value="ATPase_NBD"/>
</dbReference>
<keyword evidence="1" id="KW-0547">Nucleotide-binding</keyword>
<dbReference type="PANTHER" id="PTHR12280">
    <property type="entry name" value="PANTOTHENATE KINASE"/>
    <property type="match status" value="1"/>
</dbReference>
<dbReference type="CDD" id="cd24123">
    <property type="entry name" value="ASKHA_NBD_PanK-II_Pank4"/>
    <property type="match status" value="1"/>
</dbReference>
<dbReference type="Pfam" id="PF03630">
    <property type="entry name" value="Fumble"/>
    <property type="match status" value="2"/>
</dbReference>
<dbReference type="GO" id="GO:0005829">
    <property type="term" value="C:cytosol"/>
    <property type="evidence" value="ECO:0007669"/>
    <property type="project" value="TreeGrafter"/>
</dbReference>
<proteinExistence type="predicted"/>
<name>A0A316YLI2_9BASI</name>
<dbReference type="EMBL" id="KZ819638">
    <property type="protein sequence ID" value="PWN88585.1"/>
    <property type="molecule type" value="Genomic_DNA"/>
</dbReference>
<feature type="region of interest" description="Disordered" evidence="5">
    <location>
        <begin position="558"/>
        <end position="632"/>
    </location>
</feature>
<dbReference type="AlphaFoldDB" id="A0A316YLI2"/>
<evidence type="ECO:0000256" key="2">
    <source>
        <dbReference type="ARBA" id="ARBA00022840"/>
    </source>
</evidence>
<keyword evidence="2" id="KW-0067">ATP-binding</keyword>
<evidence type="ECO:0000256" key="3">
    <source>
        <dbReference type="ARBA" id="ARBA00022993"/>
    </source>
</evidence>
<dbReference type="InParanoid" id="A0A316YLI2"/>
<dbReference type="OrthoDB" id="498611at2759"/>
<feature type="region of interest" description="Disordered" evidence="5">
    <location>
        <begin position="86"/>
        <end position="119"/>
    </location>
</feature>
<dbReference type="FunCoup" id="A0A316YLI2">
    <property type="interactions" value="483"/>
</dbReference>
<gene>
    <name evidence="6" type="ORF">FA10DRAFT_268763</name>
</gene>
<feature type="compositionally biased region" description="Basic and acidic residues" evidence="5">
    <location>
        <begin position="313"/>
        <end position="323"/>
    </location>
</feature>
<feature type="compositionally biased region" description="Pro residues" evidence="5">
    <location>
        <begin position="324"/>
        <end position="339"/>
    </location>
</feature>
<dbReference type="GO" id="GO:0015937">
    <property type="term" value="P:coenzyme A biosynthetic process"/>
    <property type="evidence" value="ECO:0007669"/>
    <property type="project" value="UniProtKB-KW"/>
</dbReference>
<reference evidence="6 7" key="1">
    <citation type="journal article" date="2018" name="Mol. Biol. Evol.">
        <title>Broad Genomic Sampling Reveals a Smut Pathogenic Ancestry of the Fungal Clade Ustilaginomycotina.</title>
        <authorList>
            <person name="Kijpornyongpan T."/>
            <person name="Mondo S.J."/>
            <person name="Barry K."/>
            <person name="Sandor L."/>
            <person name="Lee J."/>
            <person name="Lipzen A."/>
            <person name="Pangilinan J."/>
            <person name="LaButti K."/>
            <person name="Hainaut M."/>
            <person name="Henrissat B."/>
            <person name="Grigoriev I.V."/>
            <person name="Spatafora J.W."/>
            <person name="Aime M.C."/>
        </authorList>
    </citation>
    <scope>NUCLEOTIDE SEQUENCE [LARGE SCALE GENOMIC DNA]</scope>
    <source>
        <strain evidence="6 7">MCA 4198</strain>
    </source>
</reference>
<keyword evidence="3" id="KW-0173">Coenzyme A biosynthesis</keyword>
<protein>
    <submittedName>
        <fullName evidence="6">Fumble-domain-containing protein</fullName>
    </submittedName>
</protein>
<evidence type="ECO:0000256" key="1">
    <source>
        <dbReference type="ARBA" id="ARBA00022741"/>
    </source>
</evidence>
<evidence type="ECO:0000256" key="5">
    <source>
        <dbReference type="SAM" id="MobiDB-lite"/>
    </source>
</evidence>